<protein>
    <recommendedName>
        <fullName evidence="2">DUF8112 domain-containing protein</fullName>
    </recommendedName>
</protein>
<accession>A0ABD5MFH5</accession>
<organism evidence="3 4">
    <name type="scientific">Halobellus rubicundus</name>
    <dbReference type="NCBI Taxonomy" id="2996466"/>
    <lineage>
        <taxon>Archaea</taxon>
        <taxon>Methanobacteriati</taxon>
        <taxon>Methanobacteriota</taxon>
        <taxon>Stenosarchaea group</taxon>
        <taxon>Halobacteria</taxon>
        <taxon>Halobacteriales</taxon>
        <taxon>Haloferacaceae</taxon>
        <taxon>Halobellus</taxon>
    </lineage>
</organism>
<reference evidence="3 4" key="1">
    <citation type="submission" date="2024-08" db="EMBL/GenBank/DDBJ databases">
        <title>Halobellus sp. MBLA0158 whole genome sequence.</title>
        <authorList>
            <person name="Hwang C.Y."/>
            <person name="Cho E.-S."/>
            <person name="Seo M.-J."/>
        </authorList>
    </citation>
    <scope>NUCLEOTIDE SEQUENCE [LARGE SCALE GENOMIC DNA]</scope>
    <source>
        <strain evidence="3 4">MBLA0158</strain>
    </source>
</reference>
<evidence type="ECO:0000256" key="1">
    <source>
        <dbReference type="SAM" id="MobiDB-lite"/>
    </source>
</evidence>
<evidence type="ECO:0000313" key="3">
    <source>
        <dbReference type="EMBL" id="MFA1610781.1"/>
    </source>
</evidence>
<gene>
    <name evidence="3" type="ORF">OS889_07155</name>
</gene>
<keyword evidence="4" id="KW-1185">Reference proteome</keyword>
<evidence type="ECO:0000259" key="2">
    <source>
        <dbReference type="Pfam" id="PF26417"/>
    </source>
</evidence>
<feature type="region of interest" description="Disordered" evidence="1">
    <location>
        <begin position="1"/>
        <end position="22"/>
    </location>
</feature>
<proteinExistence type="predicted"/>
<dbReference type="EMBL" id="JBGNYA010000001">
    <property type="protein sequence ID" value="MFA1610781.1"/>
    <property type="molecule type" value="Genomic_DNA"/>
</dbReference>
<dbReference type="AlphaFoldDB" id="A0ABD5MFH5"/>
<dbReference type="RefSeq" id="WP_372388552.1">
    <property type="nucleotide sequence ID" value="NZ_JBGNYA010000001.1"/>
</dbReference>
<dbReference type="Pfam" id="PF26417">
    <property type="entry name" value="DUF8112"/>
    <property type="match status" value="1"/>
</dbReference>
<sequence length="135" mass="15077">MIGEHGHSWDRPKPDHDRRQDAAVTTPRQLLTGLGIGLATLEVHCTGCNCRMGEGEMVWVYAYRAAEDPEWTITRCFCAACTDRRIETPTLGTSEVLAAARLNVRSVVDEQRHELCLTHVEPCAFSPLMEGYSCE</sequence>
<comment type="caution">
    <text evidence="3">The sequence shown here is derived from an EMBL/GenBank/DDBJ whole genome shotgun (WGS) entry which is preliminary data.</text>
</comment>
<evidence type="ECO:0000313" key="4">
    <source>
        <dbReference type="Proteomes" id="UP001570511"/>
    </source>
</evidence>
<dbReference type="Proteomes" id="UP001570511">
    <property type="component" value="Unassembled WGS sequence"/>
</dbReference>
<name>A0ABD5MFH5_9EURY</name>
<feature type="compositionally biased region" description="Basic and acidic residues" evidence="1">
    <location>
        <begin position="1"/>
        <end position="21"/>
    </location>
</feature>
<dbReference type="InterPro" id="IPR058425">
    <property type="entry name" value="DUF8112"/>
</dbReference>
<feature type="domain" description="DUF8112" evidence="2">
    <location>
        <begin position="25"/>
        <end position="127"/>
    </location>
</feature>